<keyword evidence="4" id="KW-1185">Reference proteome</keyword>
<dbReference type="PANTHER" id="PTHR33744">
    <property type="entry name" value="CARBOHYDRATE DIACID REGULATOR"/>
    <property type="match status" value="1"/>
</dbReference>
<evidence type="ECO:0000313" key="3">
    <source>
        <dbReference type="EMBL" id="ORA67750.1"/>
    </source>
</evidence>
<dbReference type="InterPro" id="IPR012914">
    <property type="entry name" value="PucR_dom"/>
</dbReference>
<gene>
    <name evidence="3" type="ORF">BST26_15235</name>
</gene>
<evidence type="ECO:0000313" key="4">
    <source>
        <dbReference type="Proteomes" id="UP000192801"/>
    </source>
</evidence>
<comment type="caution">
    <text evidence="3">The sequence shown here is derived from an EMBL/GenBank/DDBJ whole genome shotgun (WGS) entry which is preliminary data.</text>
</comment>
<accession>A0A1X0D7N6</accession>
<dbReference type="Gene3D" id="1.10.10.2840">
    <property type="entry name" value="PucR C-terminal helix-turn-helix domain"/>
    <property type="match status" value="1"/>
</dbReference>
<protein>
    <submittedName>
        <fullName evidence="3">Uncharacterized protein</fullName>
    </submittedName>
</protein>
<dbReference type="InterPro" id="IPR051448">
    <property type="entry name" value="CdaR-like_regulators"/>
</dbReference>
<dbReference type="STRING" id="444597.BST26_15235"/>
<feature type="domain" description="Purine catabolism PurC-like" evidence="1">
    <location>
        <begin position="9"/>
        <end position="123"/>
    </location>
</feature>
<reference evidence="3 4" key="1">
    <citation type="submission" date="2016-12" db="EMBL/GenBank/DDBJ databases">
        <title>The new phylogeny of genus Mycobacterium.</title>
        <authorList>
            <person name="Tortoli E."/>
            <person name="Trovato A."/>
            <person name="Cirillo D.M."/>
        </authorList>
    </citation>
    <scope>NUCLEOTIDE SEQUENCE [LARGE SCALE GENOMIC DNA]</scope>
    <source>
        <strain evidence="3 4">DSM 45130</strain>
    </source>
</reference>
<dbReference type="AlphaFoldDB" id="A0A1X0D7N6"/>
<organism evidence="3 4">
    <name type="scientific">Mycolicibacterium insubricum</name>
    <dbReference type="NCBI Taxonomy" id="444597"/>
    <lineage>
        <taxon>Bacteria</taxon>
        <taxon>Bacillati</taxon>
        <taxon>Actinomycetota</taxon>
        <taxon>Actinomycetes</taxon>
        <taxon>Mycobacteriales</taxon>
        <taxon>Mycobacteriaceae</taxon>
        <taxon>Mycolicibacterium</taxon>
    </lineage>
</organism>
<dbReference type="InterPro" id="IPR025736">
    <property type="entry name" value="PucR_C-HTH_dom"/>
</dbReference>
<dbReference type="Pfam" id="PF07905">
    <property type="entry name" value="PucR"/>
    <property type="match status" value="1"/>
</dbReference>
<dbReference type="InterPro" id="IPR042070">
    <property type="entry name" value="PucR_C-HTH_sf"/>
</dbReference>
<evidence type="ECO:0000259" key="2">
    <source>
        <dbReference type="Pfam" id="PF13556"/>
    </source>
</evidence>
<feature type="domain" description="PucR C-terminal helix-turn-helix" evidence="2">
    <location>
        <begin position="433"/>
        <end position="491"/>
    </location>
</feature>
<proteinExistence type="predicted"/>
<name>A0A1X0D7N6_9MYCO</name>
<dbReference type="EMBL" id="MVHS01000040">
    <property type="protein sequence ID" value="ORA67750.1"/>
    <property type="molecule type" value="Genomic_DNA"/>
</dbReference>
<evidence type="ECO:0000259" key="1">
    <source>
        <dbReference type="Pfam" id="PF07905"/>
    </source>
</evidence>
<dbReference type="Proteomes" id="UP000192801">
    <property type="component" value="Unassembled WGS sequence"/>
</dbReference>
<dbReference type="Pfam" id="PF13556">
    <property type="entry name" value="HTH_30"/>
    <property type="match status" value="1"/>
</dbReference>
<dbReference type="RefSeq" id="WP_234805923.1">
    <property type="nucleotide sequence ID" value="NZ_AP022618.1"/>
</dbReference>
<sequence length="493" mass="51043">MTVPVRWLLGRRALGLDLRAGHAGVSAPIGVVTTTELTDPTPWLSGGELVLTTGIGLPEDDDGRRAYLYRLADAGVAALGFGVGVRMPATPRALIDAADERGLALFDVPLPTPFVALVQAVVNESARQQSQSSTHARNVQQRMTRAAVSGGPDATLRALASGCAGIAVLADRHGRINPPILDPAVQALVFDQIRRNPGSSAVESVGPGAIVTQPIRVGHTGHGWLAVVFEHPPQPTDHILIGHANSLLALDFEKPLRLRTAQHRLNAAALGVLLAADADLGPAQQLVAEAADNTGIRALVLCADTSAALAEPLHQALQAAGRPVFVHTEATQATVVLRGGDGTGFAARLLDGLPSGLRRHTRAGLSTPAPVAQLAGAVAEARRSAAAAPPGGEVLDAARMAGRTLLEDPATRAALGQLAGTLIAPLHDADPALVTSLRAFLEHHGHWEAAATAAGVHRHTLRARLARIEELLGVDLGSARVRAELLLALLADG</sequence>
<dbReference type="PANTHER" id="PTHR33744:SF1">
    <property type="entry name" value="DNA-BINDING TRANSCRIPTIONAL ACTIVATOR ADER"/>
    <property type="match status" value="1"/>
</dbReference>